<keyword evidence="6 8" id="KW-1133">Transmembrane helix</keyword>
<comment type="caution">
    <text evidence="10">The sequence shown here is derived from an EMBL/GenBank/DDBJ whole genome shotgun (WGS) entry which is preliminary data.</text>
</comment>
<dbReference type="Proteomes" id="UP001595843">
    <property type="component" value="Unassembled WGS sequence"/>
</dbReference>
<protein>
    <submittedName>
        <fullName evidence="10">ABC transporter permease</fullName>
    </submittedName>
</protein>
<feature type="transmembrane region" description="Helical" evidence="8">
    <location>
        <begin position="261"/>
        <end position="286"/>
    </location>
</feature>
<feature type="transmembrane region" description="Helical" evidence="8">
    <location>
        <begin position="349"/>
        <end position="368"/>
    </location>
</feature>
<evidence type="ECO:0000256" key="6">
    <source>
        <dbReference type="ARBA" id="ARBA00022989"/>
    </source>
</evidence>
<comment type="subcellular location">
    <subcellularLocation>
        <location evidence="1">Cell membrane</location>
        <topology evidence="1">Multi-pass membrane protein</topology>
    </subcellularLocation>
</comment>
<dbReference type="InterPro" id="IPR013525">
    <property type="entry name" value="ABC2_TM"/>
</dbReference>
<name>A0ABV8JBL5_9BACL</name>
<feature type="transmembrane region" description="Helical" evidence="8">
    <location>
        <begin position="186"/>
        <end position="206"/>
    </location>
</feature>
<feature type="domain" description="ABC transmembrane type-2" evidence="9">
    <location>
        <begin position="149"/>
        <end position="374"/>
    </location>
</feature>
<evidence type="ECO:0000256" key="8">
    <source>
        <dbReference type="SAM" id="Phobius"/>
    </source>
</evidence>
<reference evidence="11" key="1">
    <citation type="journal article" date="2019" name="Int. J. Syst. Evol. Microbiol.">
        <title>The Global Catalogue of Microorganisms (GCM) 10K type strain sequencing project: providing services to taxonomists for standard genome sequencing and annotation.</title>
        <authorList>
            <consortium name="The Broad Institute Genomics Platform"/>
            <consortium name="The Broad Institute Genome Sequencing Center for Infectious Disease"/>
            <person name="Wu L."/>
            <person name="Ma J."/>
        </authorList>
    </citation>
    <scope>NUCLEOTIDE SEQUENCE [LARGE SCALE GENOMIC DNA]</scope>
    <source>
        <strain evidence="11">IBRC-M 10813</strain>
    </source>
</reference>
<keyword evidence="5 8" id="KW-0812">Transmembrane</keyword>
<keyword evidence="11" id="KW-1185">Reference proteome</keyword>
<keyword evidence="3" id="KW-0813">Transport</keyword>
<comment type="similarity">
    <text evidence="2">Belongs to the ABC-2 integral membrane protein family.</text>
</comment>
<dbReference type="InterPro" id="IPR051449">
    <property type="entry name" value="ABC-2_transporter_component"/>
</dbReference>
<evidence type="ECO:0000256" key="5">
    <source>
        <dbReference type="ARBA" id="ARBA00022692"/>
    </source>
</evidence>
<accession>A0ABV8JBL5</accession>
<dbReference type="PANTHER" id="PTHR30294:SF38">
    <property type="entry name" value="TRANSPORT PERMEASE PROTEIN"/>
    <property type="match status" value="1"/>
</dbReference>
<evidence type="ECO:0000256" key="1">
    <source>
        <dbReference type="ARBA" id="ARBA00004651"/>
    </source>
</evidence>
<dbReference type="InterPro" id="IPR047817">
    <property type="entry name" value="ABC2_TM_bact-type"/>
</dbReference>
<dbReference type="PANTHER" id="PTHR30294">
    <property type="entry name" value="MEMBRANE COMPONENT OF ABC TRANSPORTER YHHJ-RELATED"/>
    <property type="match status" value="1"/>
</dbReference>
<evidence type="ECO:0000256" key="2">
    <source>
        <dbReference type="ARBA" id="ARBA00007783"/>
    </source>
</evidence>
<evidence type="ECO:0000256" key="4">
    <source>
        <dbReference type="ARBA" id="ARBA00022475"/>
    </source>
</evidence>
<organism evidence="10 11">
    <name type="scientific">Salinithrix halophila</name>
    <dbReference type="NCBI Taxonomy" id="1485204"/>
    <lineage>
        <taxon>Bacteria</taxon>
        <taxon>Bacillati</taxon>
        <taxon>Bacillota</taxon>
        <taxon>Bacilli</taxon>
        <taxon>Bacillales</taxon>
        <taxon>Thermoactinomycetaceae</taxon>
        <taxon>Salinithrix</taxon>
    </lineage>
</organism>
<feature type="transmembrane region" description="Helical" evidence="8">
    <location>
        <begin position="293"/>
        <end position="311"/>
    </location>
</feature>
<dbReference type="RefSeq" id="WP_380701855.1">
    <property type="nucleotide sequence ID" value="NZ_JBHSAP010000007.1"/>
</dbReference>
<sequence>MKSIVRKELKIMVKEKGNFFFLIVMPILFIVMFGSIFGNQNDTITVHYADRDVSKTSEDFLDRLKHIDGFKLKSVKASSDKTLIQQIRDGKLASLLVIPKGFGKELQTGKPVDLRFYRDAAATDTSAPIQAVLENLANGYRDQKLSGVLAAMGKTGEEADRTLQPPIRIREVKETTTHTDAVTQIVPGYTVMFVFFIMMTMVSRFHKDKESGMVSRLRSTPVKPLEYLLGMWIPALIMVLIQCTVLLGFGHIFYDLHLGDLVAIALLVLCLAICGTGMGLALSLWVKGENQGLAFTQLITLGGAVVAGLWFPYDMLPTFAQAIGKFTPQYWAQTGLQDVMIRGAHIGDILPMLLILLAFGAGGILIALMRYKQFLRSAAS</sequence>
<proteinExistence type="inferred from homology"/>
<keyword evidence="7 8" id="KW-0472">Membrane</keyword>
<evidence type="ECO:0000256" key="3">
    <source>
        <dbReference type="ARBA" id="ARBA00022448"/>
    </source>
</evidence>
<gene>
    <name evidence="10" type="ORF">ACFOUO_02580</name>
</gene>
<dbReference type="Gene3D" id="3.40.1710.10">
    <property type="entry name" value="abc type-2 transporter like domain"/>
    <property type="match status" value="1"/>
</dbReference>
<evidence type="ECO:0000256" key="7">
    <source>
        <dbReference type="ARBA" id="ARBA00023136"/>
    </source>
</evidence>
<dbReference type="PROSITE" id="PS51012">
    <property type="entry name" value="ABC_TM2"/>
    <property type="match status" value="1"/>
</dbReference>
<feature type="transmembrane region" description="Helical" evidence="8">
    <location>
        <begin position="20"/>
        <end position="38"/>
    </location>
</feature>
<keyword evidence="4" id="KW-1003">Cell membrane</keyword>
<dbReference type="Pfam" id="PF12698">
    <property type="entry name" value="ABC2_membrane_3"/>
    <property type="match status" value="1"/>
</dbReference>
<evidence type="ECO:0000313" key="10">
    <source>
        <dbReference type="EMBL" id="MFC4075690.1"/>
    </source>
</evidence>
<evidence type="ECO:0000259" key="9">
    <source>
        <dbReference type="PROSITE" id="PS51012"/>
    </source>
</evidence>
<feature type="transmembrane region" description="Helical" evidence="8">
    <location>
        <begin position="227"/>
        <end position="249"/>
    </location>
</feature>
<dbReference type="EMBL" id="JBHSAP010000007">
    <property type="protein sequence ID" value="MFC4075690.1"/>
    <property type="molecule type" value="Genomic_DNA"/>
</dbReference>
<evidence type="ECO:0000313" key="11">
    <source>
        <dbReference type="Proteomes" id="UP001595843"/>
    </source>
</evidence>